<dbReference type="RefSeq" id="WP_309656085.1">
    <property type="nucleotide sequence ID" value="NZ_JARWAN010000013.1"/>
</dbReference>
<dbReference type="EMBL" id="JARWAN010000013">
    <property type="protein sequence ID" value="MDR5899198.1"/>
    <property type="molecule type" value="Genomic_DNA"/>
</dbReference>
<comment type="caution">
    <text evidence="4">The sequence shown here is derived from an EMBL/GenBank/DDBJ whole genome shotgun (WGS) entry which is preliminary data.</text>
</comment>
<gene>
    <name evidence="4" type="ORF">QC823_09385</name>
</gene>
<feature type="region of interest" description="Disordered" evidence="2">
    <location>
        <begin position="174"/>
        <end position="201"/>
    </location>
</feature>
<evidence type="ECO:0000256" key="2">
    <source>
        <dbReference type="SAM" id="MobiDB-lite"/>
    </source>
</evidence>
<name>A0ABU1H4G8_9GAMM</name>
<keyword evidence="1" id="KW-0175">Coiled coil</keyword>
<dbReference type="PANTHER" id="PTHR40278">
    <property type="entry name" value="DNA UTILIZATION PROTEIN HOFN"/>
    <property type="match status" value="1"/>
</dbReference>
<dbReference type="InterPro" id="IPR052534">
    <property type="entry name" value="Extracell_DNA_Util/SecSys_Comp"/>
</dbReference>
<dbReference type="Proteomes" id="UP001254564">
    <property type="component" value="Unassembled WGS sequence"/>
</dbReference>
<sequence length="201" mass="23006">MSAMINLLPWREEKRQRQTRRFHLLLVAMLVLGTALGFLVARFYQAELEAQRERNRYITEQTRQLEADIREVRNYEEDATELSDQLALFQTLQQERVKTVRVFNEIAQSVANGVIYQSLSRSGDTLSATAEAGSERQVSEQLRHIEQMPGLGVPTFTEVESDSDSARRVFRFEVKQQSVAPQPDETANSTVNGNQEARNET</sequence>
<keyword evidence="3" id="KW-1133">Transmembrane helix</keyword>
<dbReference type="Pfam" id="PF05137">
    <property type="entry name" value="PilN"/>
    <property type="match status" value="1"/>
</dbReference>
<organism evidence="4 5">
    <name type="scientific">Vreelandella vilamensis</name>
    <dbReference type="NCBI Taxonomy" id="531309"/>
    <lineage>
        <taxon>Bacteria</taxon>
        <taxon>Pseudomonadati</taxon>
        <taxon>Pseudomonadota</taxon>
        <taxon>Gammaproteobacteria</taxon>
        <taxon>Oceanospirillales</taxon>
        <taxon>Halomonadaceae</taxon>
        <taxon>Vreelandella</taxon>
    </lineage>
</organism>
<feature type="compositionally biased region" description="Polar residues" evidence="2">
    <location>
        <begin position="175"/>
        <end position="201"/>
    </location>
</feature>
<evidence type="ECO:0000313" key="5">
    <source>
        <dbReference type="Proteomes" id="UP001254564"/>
    </source>
</evidence>
<feature type="transmembrane region" description="Helical" evidence="3">
    <location>
        <begin position="21"/>
        <end position="44"/>
    </location>
</feature>
<reference evidence="4 5" key="1">
    <citation type="submission" date="2023-04" db="EMBL/GenBank/DDBJ databases">
        <title>A long-awaited taxogenomic arrangement of the family Halomonadaceae.</title>
        <authorList>
            <person name="De La Haba R."/>
            <person name="Chuvochina M."/>
            <person name="Wittouck S."/>
            <person name="Arahal D.R."/>
            <person name="Sanchez-Porro C."/>
            <person name="Hugenholtz P."/>
            <person name="Ventosa A."/>
        </authorList>
    </citation>
    <scope>NUCLEOTIDE SEQUENCE [LARGE SCALE GENOMIC DNA]</scope>
    <source>
        <strain evidence="4 5">DSM 21020</strain>
    </source>
</reference>
<dbReference type="PANTHER" id="PTHR40278:SF2">
    <property type="entry name" value="TYPE IV PILUS INNER MEMBRANE COMPONENT PILN"/>
    <property type="match status" value="1"/>
</dbReference>
<protein>
    <submittedName>
        <fullName evidence="4">PilN domain-containing protein</fullName>
    </submittedName>
</protein>
<feature type="coiled-coil region" evidence="1">
    <location>
        <begin position="58"/>
        <end position="92"/>
    </location>
</feature>
<evidence type="ECO:0000313" key="4">
    <source>
        <dbReference type="EMBL" id="MDR5899198.1"/>
    </source>
</evidence>
<keyword evidence="5" id="KW-1185">Reference proteome</keyword>
<evidence type="ECO:0000256" key="3">
    <source>
        <dbReference type="SAM" id="Phobius"/>
    </source>
</evidence>
<keyword evidence="3" id="KW-0812">Transmembrane</keyword>
<evidence type="ECO:0000256" key="1">
    <source>
        <dbReference type="SAM" id="Coils"/>
    </source>
</evidence>
<keyword evidence="3" id="KW-0472">Membrane</keyword>
<proteinExistence type="predicted"/>
<accession>A0ABU1H4G8</accession>
<dbReference type="InterPro" id="IPR007813">
    <property type="entry name" value="PilN"/>
</dbReference>